<accession>E9J0C3</accession>
<dbReference type="AlphaFoldDB" id="E9J0C3"/>
<sequence length="96" mass="11131">MEKEKRIKNAEIILSSFIADHNIAYCNVEHLVPMLRNAFSDSQILKDVQLHKKECPYILKNVIAEKSFSILIDESTDISTRKNLCILVQYIHSQNQ</sequence>
<name>E9J0C3_SOLIN</name>
<feature type="non-terminal residue" evidence="1">
    <location>
        <position position="96"/>
    </location>
</feature>
<protein>
    <recommendedName>
        <fullName evidence="2">DUF4371 domain-containing protein</fullName>
    </recommendedName>
</protein>
<dbReference type="OMA" id="DHNIAYC"/>
<evidence type="ECO:0000313" key="1">
    <source>
        <dbReference type="EMBL" id="EFZ13727.1"/>
    </source>
</evidence>
<reference evidence="1" key="1">
    <citation type="journal article" date="2011" name="Proc. Natl. Acad. Sci. U.S.A.">
        <title>The genome of the fire ant Solenopsis invicta.</title>
        <authorList>
            <person name="Wurm Y."/>
            <person name="Wang J."/>
            <person name="Riba-Grognuz O."/>
            <person name="Corona M."/>
            <person name="Nygaard S."/>
            <person name="Hunt B.G."/>
            <person name="Ingram K.K."/>
            <person name="Falquet L."/>
            <person name="Nipitwattanaphon M."/>
            <person name="Gotzek D."/>
            <person name="Dijkstra M.B."/>
            <person name="Oettler J."/>
            <person name="Comtesse F."/>
            <person name="Shih C.J."/>
            <person name="Wu W.J."/>
            <person name="Yang C.C."/>
            <person name="Thomas J."/>
            <person name="Beaudoing E."/>
            <person name="Pradervand S."/>
            <person name="Flegel V."/>
            <person name="Cook E.D."/>
            <person name="Fabbretti R."/>
            <person name="Stockinger H."/>
            <person name="Long L."/>
            <person name="Farmerie W.G."/>
            <person name="Oakey J."/>
            <person name="Boomsma J.J."/>
            <person name="Pamilo P."/>
            <person name="Yi S.V."/>
            <person name="Heinze J."/>
            <person name="Goodisman M.A."/>
            <person name="Farinelli L."/>
            <person name="Harshman K."/>
            <person name="Hulo N."/>
            <person name="Cerutti L."/>
            <person name="Xenarios I."/>
            <person name="Shoemaker D."/>
            <person name="Keller L."/>
        </authorList>
    </citation>
    <scope>NUCLEOTIDE SEQUENCE [LARGE SCALE GENOMIC DNA]</scope>
</reference>
<proteinExistence type="predicted"/>
<gene>
    <name evidence="1" type="ORF">SINV_04475</name>
</gene>
<dbReference type="HOGENOM" id="CLU_2365647_0_0_1"/>
<evidence type="ECO:0008006" key="2">
    <source>
        <dbReference type="Google" id="ProtNLM"/>
    </source>
</evidence>
<organism>
    <name type="scientific">Solenopsis invicta</name>
    <name type="common">Red imported fire ant</name>
    <name type="synonym">Solenopsis wagneri</name>
    <dbReference type="NCBI Taxonomy" id="13686"/>
    <lineage>
        <taxon>Eukaryota</taxon>
        <taxon>Metazoa</taxon>
        <taxon>Ecdysozoa</taxon>
        <taxon>Arthropoda</taxon>
        <taxon>Hexapoda</taxon>
        <taxon>Insecta</taxon>
        <taxon>Pterygota</taxon>
        <taxon>Neoptera</taxon>
        <taxon>Endopterygota</taxon>
        <taxon>Hymenoptera</taxon>
        <taxon>Apocrita</taxon>
        <taxon>Aculeata</taxon>
        <taxon>Formicoidea</taxon>
        <taxon>Formicidae</taxon>
        <taxon>Myrmicinae</taxon>
        <taxon>Solenopsis</taxon>
    </lineage>
</organism>
<dbReference type="EMBL" id="GL767435">
    <property type="protein sequence ID" value="EFZ13727.1"/>
    <property type="molecule type" value="Genomic_DNA"/>
</dbReference>